<keyword evidence="1" id="KW-0732">Signal</keyword>
<dbReference type="AlphaFoldDB" id="A0AAN6T7N7"/>
<feature type="domain" description="Endonuclease/exonuclease/phosphatase" evidence="2">
    <location>
        <begin position="301"/>
        <end position="602"/>
    </location>
</feature>
<dbReference type="InterPro" id="IPR005135">
    <property type="entry name" value="Endo/exonuclease/phosphatase"/>
</dbReference>
<dbReference type="CDD" id="cd04486">
    <property type="entry name" value="YhcR_OBF_like"/>
    <property type="match status" value="1"/>
</dbReference>
<dbReference type="EMBL" id="MU853368">
    <property type="protein sequence ID" value="KAK4107833.1"/>
    <property type="molecule type" value="Genomic_DNA"/>
</dbReference>
<proteinExistence type="predicted"/>
<dbReference type="PANTHER" id="PTHR42834:SF1">
    <property type="entry name" value="ENDONUCLEASE_EXONUCLEASE_PHOSPHATASE FAMILY PROTEIN (AFU_ORTHOLOGUE AFUA_3G09210)"/>
    <property type="match status" value="1"/>
</dbReference>
<dbReference type="GeneID" id="89940373"/>
<reference evidence="3" key="1">
    <citation type="journal article" date="2023" name="Mol. Phylogenet. Evol.">
        <title>Genome-scale phylogeny and comparative genomics of the fungal order Sordariales.</title>
        <authorList>
            <person name="Hensen N."/>
            <person name="Bonometti L."/>
            <person name="Westerberg I."/>
            <person name="Brannstrom I.O."/>
            <person name="Guillou S."/>
            <person name="Cros-Aarteil S."/>
            <person name="Calhoun S."/>
            <person name="Haridas S."/>
            <person name="Kuo A."/>
            <person name="Mondo S."/>
            <person name="Pangilinan J."/>
            <person name="Riley R."/>
            <person name="LaButti K."/>
            <person name="Andreopoulos B."/>
            <person name="Lipzen A."/>
            <person name="Chen C."/>
            <person name="Yan M."/>
            <person name="Daum C."/>
            <person name="Ng V."/>
            <person name="Clum A."/>
            <person name="Steindorff A."/>
            <person name="Ohm R.A."/>
            <person name="Martin F."/>
            <person name="Silar P."/>
            <person name="Natvig D.O."/>
            <person name="Lalanne C."/>
            <person name="Gautier V."/>
            <person name="Ament-Velasquez S.L."/>
            <person name="Kruys A."/>
            <person name="Hutchinson M.I."/>
            <person name="Powell A.J."/>
            <person name="Barry K."/>
            <person name="Miller A.N."/>
            <person name="Grigoriev I.V."/>
            <person name="Debuchy R."/>
            <person name="Gladieux P."/>
            <person name="Hiltunen Thoren M."/>
            <person name="Johannesson H."/>
        </authorList>
    </citation>
    <scope>NUCLEOTIDE SEQUENCE</scope>
    <source>
        <strain evidence="3">CBS 508.74</strain>
    </source>
</reference>
<gene>
    <name evidence="3" type="ORF">N656DRAFT_784805</name>
</gene>
<feature type="signal peptide" evidence="1">
    <location>
        <begin position="1"/>
        <end position="20"/>
    </location>
</feature>
<reference evidence="3" key="2">
    <citation type="submission" date="2023-05" db="EMBL/GenBank/DDBJ databases">
        <authorList>
            <consortium name="Lawrence Berkeley National Laboratory"/>
            <person name="Steindorff A."/>
            <person name="Hensen N."/>
            <person name="Bonometti L."/>
            <person name="Westerberg I."/>
            <person name="Brannstrom I.O."/>
            <person name="Guillou S."/>
            <person name="Cros-Aarteil S."/>
            <person name="Calhoun S."/>
            <person name="Haridas S."/>
            <person name="Kuo A."/>
            <person name="Mondo S."/>
            <person name="Pangilinan J."/>
            <person name="Riley R."/>
            <person name="Labutti K."/>
            <person name="Andreopoulos B."/>
            <person name="Lipzen A."/>
            <person name="Chen C."/>
            <person name="Yanf M."/>
            <person name="Daum C."/>
            <person name="Ng V."/>
            <person name="Clum A."/>
            <person name="Ohm R."/>
            <person name="Martin F."/>
            <person name="Silar P."/>
            <person name="Natvig D."/>
            <person name="Lalanne C."/>
            <person name="Gautier V."/>
            <person name="Ament-Velasquez S.L."/>
            <person name="Kruys A."/>
            <person name="Hutchinson M.I."/>
            <person name="Powell A.J."/>
            <person name="Barry K."/>
            <person name="Miller A.N."/>
            <person name="Grigoriev I.V."/>
            <person name="Debuchy R."/>
            <person name="Gladieux P."/>
            <person name="Thoren M.H."/>
            <person name="Johannesson H."/>
        </authorList>
    </citation>
    <scope>NUCLEOTIDE SEQUENCE</scope>
    <source>
        <strain evidence="3">CBS 508.74</strain>
    </source>
</reference>
<sequence>MKSIPAVCWAFASLQPLAAALTIAEINGNKFISQYSGQTVTNVTGLLVAKGPNGIWIRSTTPDNDPATSEGIYVFSNTVGANLTVGDIVTLDGRVQEYRSNANYIYLTEISSPRNIRIQSSGNTVSPLVIGQDTISPPTVQYSSLDGGDIYNLPNAAANISAVNPVLDPTNYGLDFWESLCGELVTVRNPRAIKVPNSYGDTWVVGDWAVTGTNAHGGVTMSDKDSNPEVIIIGSPLDGTNNPKGSKMGDQFEDITGVVTQAYGFYAILPLTAIKTTVPASAAADPSPFTSRKHCKAITVGSYNVENLAPTSAHLPKVAGHIVDYLKTPDLIFIQEVQDDSGATNNGVVSANKTLTTLVDAIKALSNVTYAFTNIDPVANQDGGQEGGNIRVAYLYRPDVIDLYKPNPGTALDATQVTPRNGKCSKAPMLSFNPGRIDPTNDAWTRSRKPLAAAWKAKGARKPFYTVNVHWSSKGGGTSLHGDMRPPVNGAVESRLKQANVTGSFIAQIMAIDPEANVIAAGDFNEFSFVKPMSDFSAISKMVDLDEAAGLPIAERYTYAYDMNAQALDHMYVSPALAKNKPEFHHIHVNSWAADADVVSDHDPSIALFDLCGH</sequence>
<evidence type="ECO:0000256" key="1">
    <source>
        <dbReference type="SAM" id="SignalP"/>
    </source>
</evidence>
<dbReference type="PANTHER" id="PTHR42834">
    <property type="entry name" value="ENDONUCLEASE/EXONUCLEASE/PHOSPHATASE FAMILY PROTEIN (AFU_ORTHOLOGUE AFUA_3G09210)"/>
    <property type="match status" value="1"/>
</dbReference>
<dbReference type="SUPFAM" id="SSF56219">
    <property type="entry name" value="DNase I-like"/>
    <property type="match status" value="1"/>
</dbReference>
<evidence type="ECO:0000313" key="4">
    <source>
        <dbReference type="Proteomes" id="UP001302812"/>
    </source>
</evidence>
<evidence type="ECO:0000313" key="3">
    <source>
        <dbReference type="EMBL" id="KAK4107833.1"/>
    </source>
</evidence>
<comment type="caution">
    <text evidence="3">The sequence shown here is derived from an EMBL/GenBank/DDBJ whole genome shotgun (WGS) entry which is preliminary data.</text>
</comment>
<protein>
    <submittedName>
        <fullName evidence="3">DNase I-like protein</fullName>
    </submittedName>
</protein>
<accession>A0AAN6T7N7</accession>
<keyword evidence="4" id="KW-1185">Reference proteome</keyword>
<feature type="chain" id="PRO_5042994771" evidence="1">
    <location>
        <begin position="21"/>
        <end position="614"/>
    </location>
</feature>
<dbReference type="RefSeq" id="XP_064665403.1">
    <property type="nucleotide sequence ID" value="XM_064816248.1"/>
</dbReference>
<dbReference type="Gene3D" id="3.60.10.10">
    <property type="entry name" value="Endonuclease/exonuclease/phosphatase"/>
    <property type="match status" value="1"/>
</dbReference>
<dbReference type="Proteomes" id="UP001302812">
    <property type="component" value="Unassembled WGS sequence"/>
</dbReference>
<evidence type="ECO:0000259" key="2">
    <source>
        <dbReference type="Pfam" id="PF03372"/>
    </source>
</evidence>
<organism evidence="3 4">
    <name type="scientific">Canariomyces notabilis</name>
    <dbReference type="NCBI Taxonomy" id="2074819"/>
    <lineage>
        <taxon>Eukaryota</taxon>
        <taxon>Fungi</taxon>
        <taxon>Dikarya</taxon>
        <taxon>Ascomycota</taxon>
        <taxon>Pezizomycotina</taxon>
        <taxon>Sordariomycetes</taxon>
        <taxon>Sordariomycetidae</taxon>
        <taxon>Sordariales</taxon>
        <taxon>Chaetomiaceae</taxon>
        <taxon>Canariomyces</taxon>
    </lineage>
</organism>
<dbReference type="Pfam" id="PF03372">
    <property type="entry name" value="Exo_endo_phos"/>
    <property type="match status" value="1"/>
</dbReference>
<dbReference type="InterPro" id="IPR036691">
    <property type="entry name" value="Endo/exonu/phosph_ase_sf"/>
</dbReference>
<name>A0AAN6T7N7_9PEZI</name>
<dbReference type="GO" id="GO:0003824">
    <property type="term" value="F:catalytic activity"/>
    <property type="evidence" value="ECO:0007669"/>
    <property type="project" value="InterPro"/>
</dbReference>